<feature type="active site" description="Schiff-base intermediate with dihydroxyacetone-P" evidence="6">
    <location>
        <position position="176"/>
    </location>
</feature>
<keyword evidence="3" id="KW-0057">Aromatic amino acid biosynthesis</keyword>
<evidence type="ECO:0000256" key="1">
    <source>
        <dbReference type="ARBA" id="ARBA00022605"/>
    </source>
</evidence>
<name>A0A921DSW5_9BACT</name>
<dbReference type="EC" id="2.2.1.10" evidence="5"/>
<comment type="caution">
    <text evidence="7">The sequence shown here is derived from an EMBL/GenBank/DDBJ whole genome shotgun (WGS) entry which is preliminary data.</text>
</comment>
<accession>A0A921DSW5</accession>
<dbReference type="PIRSF" id="PIRSF038992">
    <property type="entry name" value="Aldolase_Ia"/>
    <property type="match status" value="1"/>
</dbReference>
<dbReference type="PANTHER" id="PTHR47916:SF1">
    <property type="entry name" value="3-HYDROXY-5-PHOSPHONOOXYPENTANE-2,4-DIONE THIOLASE"/>
    <property type="match status" value="1"/>
</dbReference>
<proteinExistence type="predicted"/>
<evidence type="ECO:0000256" key="5">
    <source>
        <dbReference type="NCBIfam" id="TIGR01949"/>
    </source>
</evidence>
<dbReference type="Pfam" id="PF01791">
    <property type="entry name" value="DeoC"/>
    <property type="match status" value="1"/>
</dbReference>
<evidence type="ECO:0000256" key="2">
    <source>
        <dbReference type="ARBA" id="ARBA00022679"/>
    </source>
</evidence>
<dbReference type="SMART" id="SM01133">
    <property type="entry name" value="DeoC"/>
    <property type="match status" value="1"/>
</dbReference>
<dbReference type="NCBIfam" id="NF005556">
    <property type="entry name" value="PRK07226.1"/>
    <property type="match status" value="1"/>
</dbReference>
<evidence type="ECO:0000313" key="7">
    <source>
        <dbReference type="EMBL" id="HJD97427.1"/>
    </source>
</evidence>
<protein>
    <recommendedName>
        <fullName evidence="5">2-amino-3,7-dideoxy-D-threo-hept-6-ulosonate synthase</fullName>
        <ecNumber evidence="5">2.2.1.10</ecNumber>
    </recommendedName>
</protein>
<dbReference type="AlphaFoldDB" id="A0A921DSW5"/>
<dbReference type="SUPFAM" id="SSF51569">
    <property type="entry name" value="Aldolase"/>
    <property type="match status" value="1"/>
</dbReference>
<dbReference type="Gene3D" id="3.20.20.70">
    <property type="entry name" value="Aldolase class I"/>
    <property type="match status" value="1"/>
</dbReference>
<keyword evidence="4" id="KW-0704">Schiff base</keyword>
<dbReference type="GO" id="GO:0009073">
    <property type="term" value="P:aromatic amino acid family biosynthetic process"/>
    <property type="evidence" value="ECO:0007669"/>
    <property type="project" value="UniProtKB-KW"/>
</dbReference>
<dbReference type="GO" id="GO:0004332">
    <property type="term" value="F:fructose-bisphosphate aldolase activity"/>
    <property type="evidence" value="ECO:0007669"/>
    <property type="project" value="InterPro"/>
</dbReference>
<evidence type="ECO:0000256" key="3">
    <source>
        <dbReference type="ARBA" id="ARBA00023141"/>
    </source>
</evidence>
<keyword evidence="2 7" id="KW-0808">Transferase</keyword>
<evidence type="ECO:0000256" key="4">
    <source>
        <dbReference type="ARBA" id="ARBA00023270"/>
    </source>
</evidence>
<dbReference type="InterPro" id="IPR050456">
    <property type="entry name" value="DeoC/FbaB_aldolase"/>
</dbReference>
<feature type="active site" description="Proton donor" evidence="6">
    <location>
        <position position="146"/>
    </location>
</feature>
<dbReference type="InterPro" id="IPR013785">
    <property type="entry name" value="Aldolase_TIM"/>
</dbReference>
<dbReference type="RefSeq" id="WP_304122483.1">
    <property type="nucleotide sequence ID" value="NZ_DYZA01000145.1"/>
</dbReference>
<dbReference type="InterPro" id="IPR010210">
    <property type="entry name" value="ADH_synthase"/>
</dbReference>
<dbReference type="NCBIfam" id="TIGR01949">
    <property type="entry name" value="ADH_synth"/>
    <property type="match status" value="1"/>
</dbReference>
<dbReference type="GO" id="GO:0016740">
    <property type="term" value="F:transferase activity"/>
    <property type="evidence" value="ECO:0007669"/>
    <property type="project" value="UniProtKB-KW"/>
</dbReference>
<gene>
    <name evidence="7" type="ORF">K8W16_07260</name>
</gene>
<dbReference type="GO" id="GO:0016836">
    <property type="term" value="F:hydro-lyase activity"/>
    <property type="evidence" value="ECO:0007669"/>
    <property type="project" value="InterPro"/>
</dbReference>
<evidence type="ECO:0000313" key="8">
    <source>
        <dbReference type="Proteomes" id="UP000698963"/>
    </source>
</evidence>
<dbReference type="Proteomes" id="UP000698963">
    <property type="component" value="Unassembled WGS sequence"/>
</dbReference>
<reference evidence="7" key="2">
    <citation type="submission" date="2021-09" db="EMBL/GenBank/DDBJ databases">
        <authorList>
            <person name="Gilroy R."/>
        </authorList>
    </citation>
    <scope>NUCLEOTIDE SEQUENCE</scope>
    <source>
        <strain evidence="7">ChiGjej2B2-19336</strain>
    </source>
</reference>
<dbReference type="PANTHER" id="PTHR47916">
    <property type="entry name" value="FRUCTOSE-BISPHOSPHATE ALDOLASE CLASS 1"/>
    <property type="match status" value="1"/>
</dbReference>
<organism evidence="7 8">
    <name type="scientific">Mailhella massiliensis</name>
    <dbReference type="NCBI Taxonomy" id="1903261"/>
    <lineage>
        <taxon>Bacteria</taxon>
        <taxon>Pseudomonadati</taxon>
        <taxon>Thermodesulfobacteriota</taxon>
        <taxon>Desulfovibrionia</taxon>
        <taxon>Desulfovibrionales</taxon>
        <taxon>Desulfovibrionaceae</taxon>
        <taxon>Mailhella</taxon>
    </lineage>
</organism>
<evidence type="ECO:0000256" key="6">
    <source>
        <dbReference type="PIRSR" id="PIRSR038992-1"/>
    </source>
</evidence>
<dbReference type="GO" id="GO:0008652">
    <property type="term" value="P:amino acid biosynthetic process"/>
    <property type="evidence" value="ECO:0007669"/>
    <property type="project" value="UniProtKB-KW"/>
</dbReference>
<dbReference type="InterPro" id="IPR002915">
    <property type="entry name" value="DeoC/FbaB/LacD_aldolase"/>
</dbReference>
<dbReference type="CDD" id="cd00958">
    <property type="entry name" value="DhnA"/>
    <property type="match status" value="1"/>
</dbReference>
<sequence length="265" mass="28627">MEVGALRRFNHIINPKTGRAIIVPMDHGVSDGAPRGLRDMAKAVHDMDEGMADAVLLHKGLIHKAKYESHMRLGFIMHISASTSLSRRPNKKMLVGDVEEAVRLGADAVSIHINLGDDDESMMMSDAGKVAKECSLWGMPLLMMVYARGHDVDSYDPRNIAHCARVGAELGADIVKVPYTGDPETFADVVADCGVPVLIAGGPKLDSTRKLLEMVHGSLQAGGSGLSVGRNVFEHPRRVELLHALRAMVHQGASVEEALEIMGEK</sequence>
<dbReference type="EMBL" id="DYZA01000145">
    <property type="protein sequence ID" value="HJD97427.1"/>
    <property type="molecule type" value="Genomic_DNA"/>
</dbReference>
<reference evidence="7" key="1">
    <citation type="journal article" date="2021" name="PeerJ">
        <title>Extensive microbial diversity within the chicken gut microbiome revealed by metagenomics and culture.</title>
        <authorList>
            <person name="Gilroy R."/>
            <person name="Ravi A."/>
            <person name="Getino M."/>
            <person name="Pursley I."/>
            <person name="Horton D.L."/>
            <person name="Alikhan N.F."/>
            <person name="Baker D."/>
            <person name="Gharbi K."/>
            <person name="Hall N."/>
            <person name="Watson M."/>
            <person name="Adriaenssens E.M."/>
            <person name="Foster-Nyarko E."/>
            <person name="Jarju S."/>
            <person name="Secka A."/>
            <person name="Antonio M."/>
            <person name="Oren A."/>
            <person name="Chaudhuri R.R."/>
            <person name="La Ragione R."/>
            <person name="Hildebrand F."/>
            <person name="Pallen M.J."/>
        </authorList>
    </citation>
    <scope>NUCLEOTIDE SEQUENCE</scope>
    <source>
        <strain evidence="7">ChiGjej2B2-19336</strain>
    </source>
</reference>
<keyword evidence="1" id="KW-0028">Amino-acid biosynthesis</keyword>
<dbReference type="InterPro" id="IPR041720">
    <property type="entry name" value="FbaB-like"/>
</dbReference>